<evidence type="ECO:0000313" key="1">
    <source>
        <dbReference type="EMBL" id="QBM91464.1"/>
    </source>
</evidence>
<protein>
    <submittedName>
        <fullName evidence="1">Uncharacterized protein</fullName>
    </submittedName>
</protein>
<geneLocation type="plasmid" evidence="1">
    <name>pSa1423-160k</name>
</geneLocation>
<dbReference type="EMBL" id="MK356558">
    <property type="protein sequence ID" value="QBM91464.1"/>
    <property type="molecule type" value="Genomic_DNA"/>
</dbReference>
<accession>A0A482EUF9</accession>
<organism evidence="1">
    <name type="scientific">Salmonella sp</name>
    <dbReference type="NCBI Taxonomy" id="599"/>
    <lineage>
        <taxon>Bacteria</taxon>
        <taxon>Pseudomonadati</taxon>
        <taxon>Pseudomonadota</taxon>
        <taxon>Gammaproteobacteria</taxon>
        <taxon>Enterobacterales</taxon>
        <taxon>Enterobacteriaceae</taxon>
        <taxon>Salmonella</taxon>
    </lineage>
</organism>
<keyword evidence="1" id="KW-0614">Plasmid</keyword>
<name>A0A482EUF9_SALSP</name>
<dbReference type="AlphaFoldDB" id="A0A482EUF9"/>
<proteinExistence type="predicted"/>
<reference evidence="1" key="1">
    <citation type="submission" date="2019-01" db="EMBL/GenBank/DDBJ databases">
        <title>Salmonella strain 1423 plasmid sequences.</title>
        <authorList>
            <person name="Chen K."/>
            <person name="Chen S."/>
        </authorList>
    </citation>
    <scope>NUCLEOTIDE SEQUENCE</scope>
    <source>
        <strain evidence="1">Sa1423</strain>
        <plasmid evidence="1">pSa1423-160k</plasmid>
    </source>
</reference>
<sequence length="100" mass="11188">MLASSLRWSRLKRQTISWMAVMPGNQRNKCLYLFSHKSHFFYTHAFSIVGIAILNINQLTALSGATDINSIMVSSLERKKHARGEATVVTSKGAEGKDDF</sequence>
<gene>
    <name evidence="1" type="ORF">NNIBIDOC_00135</name>
</gene>